<dbReference type="RefSeq" id="WP_369339667.1">
    <property type="nucleotide sequence ID" value="NZ_JBFYGN010000021.1"/>
</dbReference>
<dbReference type="Pfam" id="PF01032">
    <property type="entry name" value="FecCD"/>
    <property type="match status" value="1"/>
</dbReference>
<proteinExistence type="inferred from homology"/>
<feature type="transmembrane region" description="Helical" evidence="8">
    <location>
        <begin position="59"/>
        <end position="79"/>
    </location>
</feature>
<organism evidence="9 10">
    <name type="scientific">Comamonas guangdongensis</name>
    <dbReference type="NCBI Taxonomy" id="510515"/>
    <lineage>
        <taxon>Bacteria</taxon>
        <taxon>Pseudomonadati</taxon>
        <taxon>Pseudomonadota</taxon>
        <taxon>Betaproteobacteria</taxon>
        <taxon>Burkholderiales</taxon>
        <taxon>Comamonadaceae</taxon>
        <taxon>Comamonas</taxon>
    </lineage>
</organism>
<protein>
    <submittedName>
        <fullName evidence="9">FecCD family ABC transporter permease</fullName>
    </submittedName>
</protein>
<evidence type="ECO:0000256" key="3">
    <source>
        <dbReference type="ARBA" id="ARBA00022448"/>
    </source>
</evidence>
<feature type="transmembrane region" description="Helical" evidence="8">
    <location>
        <begin position="86"/>
        <end position="109"/>
    </location>
</feature>
<evidence type="ECO:0000313" key="9">
    <source>
        <dbReference type="EMBL" id="MEX8194425.1"/>
    </source>
</evidence>
<dbReference type="PANTHER" id="PTHR30472:SF25">
    <property type="entry name" value="ABC TRANSPORTER PERMEASE PROTEIN MJ0876-RELATED"/>
    <property type="match status" value="1"/>
</dbReference>
<evidence type="ECO:0000256" key="1">
    <source>
        <dbReference type="ARBA" id="ARBA00004651"/>
    </source>
</evidence>
<accession>A0ABV3ZXW4</accession>
<keyword evidence="3" id="KW-0813">Transport</keyword>
<evidence type="ECO:0000256" key="7">
    <source>
        <dbReference type="ARBA" id="ARBA00023136"/>
    </source>
</evidence>
<dbReference type="Proteomes" id="UP001561046">
    <property type="component" value="Unassembled WGS sequence"/>
</dbReference>
<dbReference type="Gene3D" id="1.10.3470.10">
    <property type="entry name" value="ABC transporter involved in vitamin B12 uptake, BtuC"/>
    <property type="match status" value="1"/>
</dbReference>
<feature type="transmembrane region" description="Helical" evidence="8">
    <location>
        <begin position="280"/>
        <end position="301"/>
    </location>
</feature>
<evidence type="ECO:0000256" key="6">
    <source>
        <dbReference type="ARBA" id="ARBA00022989"/>
    </source>
</evidence>
<evidence type="ECO:0000256" key="4">
    <source>
        <dbReference type="ARBA" id="ARBA00022475"/>
    </source>
</evidence>
<dbReference type="CDD" id="cd06550">
    <property type="entry name" value="TM_ABC_iron-siderophores_like"/>
    <property type="match status" value="1"/>
</dbReference>
<feature type="transmembrane region" description="Helical" evidence="8">
    <location>
        <begin position="251"/>
        <end position="268"/>
    </location>
</feature>
<comment type="caution">
    <text evidence="9">The sequence shown here is derived from an EMBL/GenBank/DDBJ whole genome shotgun (WGS) entry which is preliminary data.</text>
</comment>
<keyword evidence="5 8" id="KW-0812">Transmembrane</keyword>
<sequence length="335" mass="34394">MGPGQARSRWLALVLALLTVLLLAVGASVGSTGWESVLRMRSDPVAWQIVTDIRLPRSAGAWLAGALLGLAGAVAQGLFRNPLADPYLLGSAAGAALGSAIGLVAMGTALTGLDIWHRLGMTGMAFLGAAAAVLLTVTLARNVQSTLRLLLAGVIVGVVLGAVRDLIELRHPDILQAMQSFVLGTSAFVGWNGCALMLAVWLLCSLAAWAFSRALDGLTLGEATAHSLGLPLAPMRYGLVLVLALATGTSVAQTGLIAFVGLAAPHLVRSLVRVGHGRSILLAGGMGGVLLLAADILARWLIAPQELPVGVLTAALGGTYLLWRMHRRTVGGGLG</sequence>
<keyword evidence="4" id="KW-1003">Cell membrane</keyword>
<comment type="subcellular location">
    <subcellularLocation>
        <location evidence="1">Cell membrane</location>
        <topology evidence="1">Multi-pass membrane protein</topology>
    </subcellularLocation>
</comment>
<dbReference type="SUPFAM" id="SSF81345">
    <property type="entry name" value="ABC transporter involved in vitamin B12 uptake, BtuC"/>
    <property type="match status" value="1"/>
</dbReference>
<keyword evidence="6 8" id="KW-1133">Transmembrane helix</keyword>
<comment type="similarity">
    <text evidence="2">Belongs to the binding-protein-dependent transport system permease family. FecCD subfamily.</text>
</comment>
<feature type="transmembrane region" description="Helical" evidence="8">
    <location>
        <begin position="307"/>
        <end position="323"/>
    </location>
</feature>
<dbReference type="InterPro" id="IPR000522">
    <property type="entry name" value="ABC_transptr_permease_BtuC"/>
</dbReference>
<feature type="transmembrane region" description="Helical" evidence="8">
    <location>
        <begin position="149"/>
        <end position="167"/>
    </location>
</feature>
<keyword evidence="7 8" id="KW-0472">Membrane</keyword>
<dbReference type="InterPro" id="IPR037294">
    <property type="entry name" value="ABC_BtuC-like"/>
</dbReference>
<name>A0ABV3ZXW4_9BURK</name>
<keyword evidence="10" id="KW-1185">Reference proteome</keyword>
<dbReference type="PANTHER" id="PTHR30472">
    <property type="entry name" value="FERRIC ENTEROBACTIN TRANSPORT SYSTEM PERMEASE PROTEIN"/>
    <property type="match status" value="1"/>
</dbReference>
<dbReference type="EMBL" id="JBFYGN010000021">
    <property type="protein sequence ID" value="MEX8194425.1"/>
    <property type="molecule type" value="Genomic_DNA"/>
</dbReference>
<evidence type="ECO:0000256" key="8">
    <source>
        <dbReference type="SAM" id="Phobius"/>
    </source>
</evidence>
<evidence type="ECO:0000313" key="10">
    <source>
        <dbReference type="Proteomes" id="UP001561046"/>
    </source>
</evidence>
<feature type="transmembrane region" description="Helical" evidence="8">
    <location>
        <begin position="187"/>
        <end position="211"/>
    </location>
</feature>
<evidence type="ECO:0000256" key="5">
    <source>
        <dbReference type="ARBA" id="ARBA00022692"/>
    </source>
</evidence>
<gene>
    <name evidence="9" type="ORF">AB6724_16455</name>
</gene>
<evidence type="ECO:0000256" key="2">
    <source>
        <dbReference type="ARBA" id="ARBA00007935"/>
    </source>
</evidence>
<reference evidence="9 10" key="1">
    <citation type="journal article" date="2013" name="Int. J. Syst. Evol. Microbiol.">
        <title>Comamonas guangdongensis sp. nov., isolated from subterranean forest sediment, and emended description of the genus Comamonas.</title>
        <authorList>
            <person name="Zhang J."/>
            <person name="Wang Y."/>
            <person name="Zhou S."/>
            <person name="Wu C."/>
            <person name="He J."/>
            <person name="Li F."/>
        </authorList>
    </citation>
    <scope>NUCLEOTIDE SEQUENCE [LARGE SCALE GENOMIC DNA]</scope>
    <source>
        <strain evidence="9 10">CCTCC AB2011133</strain>
    </source>
</reference>
<feature type="transmembrane region" description="Helical" evidence="8">
    <location>
        <begin position="115"/>
        <end position="137"/>
    </location>
</feature>